<dbReference type="RefSeq" id="WP_107192068.1">
    <property type="nucleotide sequence ID" value="NZ_PYMN01000076.1"/>
</dbReference>
<dbReference type="AlphaFoldDB" id="A0A2T3J9Y5"/>
<evidence type="ECO:0000313" key="1">
    <source>
        <dbReference type="EMBL" id="PSU19599.1"/>
    </source>
</evidence>
<proteinExistence type="predicted"/>
<accession>A0A2T3J9Y5</accession>
<evidence type="ECO:0000313" key="4">
    <source>
        <dbReference type="Proteomes" id="UP000241618"/>
    </source>
</evidence>
<dbReference type="Proteomes" id="UP000241405">
    <property type="component" value="Unassembled WGS sequence"/>
</dbReference>
<dbReference type="EMBL" id="PYMO01000039">
    <property type="protein sequence ID" value="PSU19599.1"/>
    <property type="molecule type" value="Genomic_DNA"/>
</dbReference>
<gene>
    <name evidence="2" type="ORF">C9J18_21680</name>
    <name evidence="1" type="ORF">CTM96_20905</name>
</gene>
<evidence type="ECO:0000313" key="2">
    <source>
        <dbReference type="EMBL" id="PSU45599.1"/>
    </source>
</evidence>
<sequence>MKNVDDLEKIITISSRVVAKRCGMNVVVAKNVLQLGTETTRANATLFHHQQLPKKLENM</sequence>
<protein>
    <submittedName>
        <fullName evidence="2">Uncharacterized protein</fullName>
    </submittedName>
</protein>
<organism evidence="2 4">
    <name type="scientific">Photobacterium phosphoreum</name>
    <dbReference type="NCBI Taxonomy" id="659"/>
    <lineage>
        <taxon>Bacteria</taxon>
        <taxon>Pseudomonadati</taxon>
        <taxon>Pseudomonadota</taxon>
        <taxon>Gammaproteobacteria</taxon>
        <taxon>Vibrionales</taxon>
        <taxon>Vibrionaceae</taxon>
        <taxon>Photobacterium</taxon>
    </lineage>
</organism>
<name>A0A2T3J9Y5_PHOPO</name>
<keyword evidence="3" id="KW-1185">Reference proteome</keyword>
<comment type="caution">
    <text evidence="2">The sequence shown here is derived from an EMBL/GenBank/DDBJ whole genome shotgun (WGS) entry which is preliminary data.</text>
</comment>
<evidence type="ECO:0000313" key="3">
    <source>
        <dbReference type="Proteomes" id="UP000241405"/>
    </source>
</evidence>
<dbReference type="EMBL" id="PYMP01000043">
    <property type="protein sequence ID" value="PSU45599.1"/>
    <property type="molecule type" value="Genomic_DNA"/>
</dbReference>
<reference evidence="3 4" key="1">
    <citation type="submission" date="2018-03" db="EMBL/GenBank/DDBJ databases">
        <title>Whole genome sequencing of Histamine producing bacteria.</title>
        <authorList>
            <person name="Butler K."/>
        </authorList>
    </citation>
    <scope>NUCLEOTIDE SEQUENCE [LARGE SCALE GENOMIC DNA]</scope>
    <source>
        <strain evidence="2 4">FS-6.1</strain>
        <strain evidence="1 3">FS-6.2</strain>
    </source>
</reference>
<dbReference type="Proteomes" id="UP000241618">
    <property type="component" value="Unassembled WGS sequence"/>
</dbReference>